<protein>
    <submittedName>
        <fullName evidence="2">Uncharacterized protein</fullName>
    </submittedName>
</protein>
<feature type="region of interest" description="Disordered" evidence="1">
    <location>
        <begin position="1693"/>
        <end position="1712"/>
    </location>
</feature>
<comment type="caution">
    <text evidence="2">The sequence shown here is derived from an EMBL/GenBank/DDBJ whole genome shotgun (WGS) entry which is preliminary data.</text>
</comment>
<reference evidence="2 3" key="1">
    <citation type="submission" date="2019-06" db="EMBL/GenBank/DDBJ databases">
        <title>Sequencing the genomes of 1000 actinobacteria strains.</title>
        <authorList>
            <person name="Klenk H.-P."/>
        </authorList>
    </citation>
    <scope>NUCLEOTIDE SEQUENCE [LARGE SCALE GENOMIC DNA]</scope>
    <source>
        <strain evidence="2 3">DSM 21776</strain>
    </source>
</reference>
<evidence type="ECO:0000313" key="3">
    <source>
        <dbReference type="Proteomes" id="UP000320085"/>
    </source>
</evidence>
<gene>
    <name evidence="2" type="ORF">FHX52_0806</name>
</gene>
<dbReference type="Gene3D" id="2.180.10.10">
    <property type="entry name" value="RHS repeat-associated core"/>
    <property type="match status" value="1"/>
</dbReference>
<name>A0A543PUD7_9MICO</name>
<organism evidence="2 3">
    <name type="scientific">Humibacillus xanthopallidus</name>
    <dbReference type="NCBI Taxonomy" id="412689"/>
    <lineage>
        <taxon>Bacteria</taxon>
        <taxon>Bacillati</taxon>
        <taxon>Actinomycetota</taxon>
        <taxon>Actinomycetes</taxon>
        <taxon>Micrococcales</taxon>
        <taxon>Intrasporangiaceae</taxon>
        <taxon>Humibacillus</taxon>
    </lineage>
</organism>
<dbReference type="EMBL" id="VFQF01000001">
    <property type="protein sequence ID" value="TQN47697.1"/>
    <property type="molecule type" value="Genomic_DNA"/>
</dbReference>
<proteinExistence type="predicted"/>
<evidence type="ECO:0000256" key="1">
    <source>
        <dbReference type="SAM" id="MobiDB-lite"/>
    </source>
</evidence>
<dbReference type="RefSeq" id="WP_141820114.1">
    <property type="nucleotide sequence ID" value="NZ_BAAAQC010000005.1"/>
</dbReference>
<sequence>MVNADTEIPWASISRSGLDPVVVTRLVVPGAGVLEFERERATGALVGVSGGGRQYLTTDADGVQTWPSVCTVLERAMSDGVVRHITTPRESWTERYRWAHHRLVEVDGVEIRRDAVGRVVACVPTGVDPAPPDHAWFYSYSDHGLVHIDGPRGSRSMVVDSRGRVRSVHEGGVSTAVAYGGVGDRLAASRPLHDHLDECGRCWATLDASGAVDHVYIWDGGRCLARIDGSVGSPLGAVFSLDPSATPVRVVEPTRTLRVPRDAYGEGLLGLVGVPGLFGGQVHGGLVHLPVRRLDPVTGSFCDPDPFDGGESDPRRAGVYEGPIPAEAAPRSAYEVCRGDPVGRADPTGGISAGLVISDLTWSLQNNLLTFFGIDWTVNMLMSLILAPFKGPLGLEYDFFDTSGLVASPRHGGFGVRRDGFIPGLITKLNQSPRAFTTQHIVWAPDVEFSDLDRGEVIDCGGSPVEFTHYGSILSITPSGRPRRVLQSMSLSGRDWVSSNAAPAWTRHGGVGVAVAPGTLTPWFPTGGIHLDAAFDTRRDLSCAITELCPYTVAAGHLESRSFLTAASATGLVVGDRVLVSDGTHLAIASLIGIVAAASAQRLQLDVALGGLTQGGITVTKISTAPTSVESRNSGPVANSIDLHGTTQTHAVNDLLRLTSGTSVTVARVARTEAQIPIDRPLPAGLGGPILLTLGAVGAAAVTVTMAGANIDFGAGTRPTPGTVGLVSGGGTDVAVRVESHSGASQVVLDRALPAPVTGAATITFRPVNAGTVIGSRSEGAEAAAVITYVPTLPGAAPDGSAGTLVVRCDAGAVAHARIVTGAPLHDVAVIDRPIAGSAPFTTERFAITGASIGSISRADVMALVLPDPAPFSAAPAVFLTKVAGATPAAHKALVTGDIVRGILKVTPSTAVVGGFEPGRPLLAGSRVAAVRKVRLTPTFDRPIDLSASGLRLVGLTPIGHAYLAKATASSEVLVQPQIDIGGAAIDVPFPRFVVGDLVNVTDRTGRGDMWHRVSGVSGGRISLVGGPALAAGDLIRVSAVATNDPGTGGPFLGTGGSRSGSGATTTATFDVWSTDACPPGRACGIVDGTVTHPAVVTGAAQEVEVTFSETFDAPGVTVSTLTREADRFVATIARDGAALLLDGAVDDLETGADTSIVAVAYTDGGTASVTGSLGPGSFLVPEGEDTEVTRIQGLTDHELQHTIQYAQWGPLWFNLFPMLAMELPGILNTDTELPEYSRFLDATVATGSGSRWNLKIPDTSGVAIGVGDELQLVQGSRRPRVKVAAINGTVYAVTVVGGGALPTGQVSVRKQQRATTFDRWFAGFQLATHGGLLNVAAGSTWGGIFWLLGKAFYGLGRAIAGTGDLYAATVQPGGGALSLTRESDTTSIRTEGRIIVRHGDNTVVRSMTRSGTMITLTENVAFTGGVRVAMYDTHDPGNVFDWFDYFPATVDADNPFVLTVEPAGDSTLQLSPEDRITVKYRGTNFNTDVLAVNGTTVELLEPIAVVDGERSLRIARVGASDPLGNADSTAMVEMGMGWMKWIFDPYGQIEYAAAPREEWARWLLRVMRWLLGTQNFSLLPLGYVWWFRLIPLIQKEHTAFIEQQASQESGDLYTPLGRVYGQREPDGWGRHKMVVGDVARYRYWPLDRNATLVQGPRVSGMTSGPGRLDATSLPGDAPANLASQLRTLPNLDTGGTDAGPPNGNARVGGSDPGTYVAEPFTVRDVDPRVVPGNDRLGFETSLLGCVPVGSRVQRMLSAYVAFTRLGSHRLTTDNRIDGADLALEAFTLGKQNVFAGGQTLFYDITVTDVTMTVAGEAVTTGKRVTMVPFQRAQVATTPHGSRSYSLAVPDPAGSVLRVEGTDRLVARSLTAPVPVEVSRVYTCTSGSYPPGGLALAGMHLSRDVHIPVRRFTVEVVPTLPLRATADAAAAAIASLARDADGFVLVPAPIVTPLAVTSVGGASPVAGAPDPVSSFEAPDAATFLGVGGVAFRVRFTTGSPIGLVVMTVRVGTGGASEELTCTFNLT</sequence>
<accession>A0A543PUD7</accession>
<dbReference type="OrthoDB" id="9765204at2"/>
<evidence type="ECO:0000313" key="2">
    <source>
        <dbReference type="EMBL" id="TQN47697.1"/>
    </source>
</evidence>
<dbReference type="Proteomes" id="UP000320085">
    <property type="component" value="Unassembled WGS sequence"/>
</dbReference>